<proteinExistence type="predicted"/>
<dbReference type="EMBL" id="JABFTP020000083">
    <property type="protein sequence ID" value="KAL3274884.1"/>
    <property type="molecule type" value="Genomic_DNA"/>
</dbReference>
<dbReference type="Proteomes" id="UP001516400">
    <property type="component" value="Unassembled WGS sequence"/>
</dbReference>
<name>A0ABD2N8G9_9CUCU</name>
<evidence type="ECO:0000313" key="2">
    <source>
        <dbReference type="Proteomes" id="UP001516400"/>
    </source>
</evidence>
<reference evidence="1 2" key="1">
    <citation type="journal article" date="2021" name="BMC Biol.">
        <title>Horizontally acquired antibacterial genes associated with adaptive radiation of ladybird beetles.</title>
        <authorList>
            <person name="Li H.S."/>
            <person name="Tang X.F."/>
            <person name="Huang Y.H."/>
            <person name="Xu Z.Y."/>
            <person name="Chen M.L."/>
            <person name="Du X.Y."/>
            <person name="Qiu B.Y."/>
            <person name="Chen P.T."/>
            <person name="Zhang W."/>
            <person name="Slipinski A."/>
            <person name="Escalona H.E."/>
            <person name="Waterhouse R.M."/>
            <person name="Zwick A."/>
            <person name="Pang H."/>
        </authorList>
    </citation>
    <scope>NUCLEOTIDE SEQUENCE [LARGE SCALE GENOMIC DNA]</scope>
    <source>
        <strain evidence="1">SYSU2018</strain>
    </source>
</reference>
<evidence type="ECO:0000313" key="1">
    <source>
        <dbReference type="EMBL" id="KAL3274884.1"/>
    </source>
</evidence>
<comment type="caution">
    <text evidence="1">The sequence shown here is derived from an EMBL/GenBank/DDBJ whole genome shotgun (WGS) entry which is preliminary data.</text>
</comment>
<protein>
    <submittedName>
        <fullName evidence="1">Uncharacterized protein</fullName>
    </submittedName>
</protein>
<organism evidence="1 2">
    <name type="scientific">Cryptolaemus montrouzieri</name>
    <dbReference type="NCBI Taxonomy" id="559131"/>
    <lineage>
        <taxon>Eukaryota</taxon>
        <taxon>Metazoa</taxon>
        <taxon>Ecdysozoa</taxon>
        <taxon>Arthropoda</taxon>
        <taxon>Hexapoda</taxon>
        <taxon>Insecta</taxon>
        <taxon>Pterygota</taxon>
        <taxon>Neoptera</taxon>
        <taxon>Endopterygota</taxon>
        <taxon>Coleoptera</taxon>
        <taxon>Polyphaga</taxon>
        <taxon>Cucujiformia</taxon>
        <taxon>Coccinelloidea</taxon>
        <taxon>Coccinellidae</taxon>
        <taxon>Scymninae</taxon>
        <taxon>Scymnini</taxon>
        <taxon>Cryptolaemus</taxon>
    </lineage>
</organism>
<sequence length="137" mass="15726">MEDNRPNIKPFTGTLKVHQVRGNYLNNTLYMKSLTCFCSNFCPHFHLGDIKYPQNNKTQLDVAEVYTDSEEDVQNKMVAHTSSTHLINTKDNADTVMTVKNGDFILVEYYINNKKFRNAGVCSSDFDEEEGDVRVTF</sequence>
<gene>
    <name evidence="1" type="ORF">HHI36_019666</name>
</gene>
<accession>A0ABD2N8G9</accession>
<dbReference type="AlphaFoldDB" id="A0ABD2N8G9"/>
<keyword evidence="2" id="KW-1185">Reference proteome</keyword>